<gene>
    <name evidence="2" type="ORF">LCGC14_2245970</name>
</gene>
<dbReference type="EMBL" id="LAZR01030514">
    <property type="protein sequence ID" value="KKL56382.1"/>
    <property type="molecule type" value="Genomic_DNA"/>
</dbReference>
<feature type="compositionally biased region" description="Basic residues" evidence="1">
    <location>
        <begin position="232"/>
        <end position="245"/>
    </location>
</feature>
<feature type="region of interest" description="Disordered" evidence="1">
    <location>
        <begin position="1"/>
        <end position="41"/>
    </location>
</feature>
<accession>A0A0F9FZ37</accession>
<organism evidence="2">
    <name type="scientific">marine sediment metagenome</name>
    <dbReference type="NCBI Taxonomy" id="412755"/>
    <lineage>
        <taxon>unclassified sequences</taxon>
        <taxon>metagenomes</taxon>
        <taxon>ecological metagenomes</taxon>
    </lineage>
</organism>
<feature type="compositionally biased region" description="Basic and acidic residues" evidence="1">
    <location>
        <begin position="203"/>
        <end position="231"/>
    </location>
</feature>
<comment type="caution">
    <text evidence="2">The sequence shown here is derived from an EMBL/GenBank/DDBJ whole genome shotgun (WGS) entry which is preliminary data.</text>
</comment>
<reference evidence="2" key="1">
    <citation type="journal article" date="2015" name="Nature">
        <title>Complex archaea that bridge the gap between prokaryotes and eukaryotes.</title>
        <authorList>
            <person name="Spang A."/>
            <person name="Saw J.H."/>
            <person name="Jorgensen S.L."/>
            <person name="Zaremba-Niedzwiedzka K."/>
            <person name="Martijn J."/>
            <person name="Lind A.E."/>
            <person name="van Eijk R."/>
            <person name="Schleper C."/>
            <person name="Guy L."/>
            <person name="Ettema T.J."/>
        </authorList>
    </citation>
    <scope>NUCLEOTIDE SEQUENCE</scope>
</reference>
<evidence type="ECO:0000256" key="1">
    <source>
        <dbReference type="SAM" id="MobiDB-lite"/>
    </source>
</evidence>
<protein>
    <submittedName>
        <fullName evidence="2">Uncharacterized protein</fullName>
    </submittedName>
</protein>
<feature type="region of interest" description="Disordered" evidence="1">
    <location>
        <begin position="188"/>
        <end position="245"/>
    </location>
</feature>
<evidence type="ECO:0000313" key="2">
    <source>
        <dbReference type="EMBL" id="KKL56382.1"/>
    </source>
</evidence>
<name>A0A0F9FZ37_9ZZZZ</name>
<proteinExistence type="predicted"/>
<dbReference type="AlphaFoldDB" id="A0A0F9FZ37"/>
<sequence>MEQVPEKKKPGRPRKNPLEAQAAQPSPEVQPRITPNVGAKDQLDRKLDHFQYSGDANAYEWEKENLLQVPKTIRERYPQLTFRYRAIDSKTGNLRHGKDYHGWQVFTDRENPEGIKVGGDLVLGAMPNERAESYRLYVQRQSTDLVKGTQENQIEAMDRAAAELGPGAYSASPLGHRFQSEDGRTAKYPAGIRIGGSRSRNKKTGEVREQFRGYHPEEIERMAARTQEDRQRNRKHFVLGGKSKG</sequence>